<evidence type="ECO:0000313" key="2">
    <source>
        <dbReference type="Proteomes" id="UP000002350"/>
    </source>
</evidence>
<dbReference type="AlphaFoldDB" id="D4ZAW7"/>
<protein>
    <submittedName>
        <fullName evidence="1">Uncharacterized protein</fullName>
    </submittedName>
</protein>
<organism evidence="1 2">
    <name type="scientific">Shewanella violacea (strain JCM 10179 / CIP 106290 / LMG 19151 / DSS12)</name>
    <dbReference type="NCBI Taxonomy" id="637905"/>
    <lineage>
        <taxon>Bacteria</taxon>
        <taxon>Pseudomonadati</taxon>
        <taxon>Pseudomonadota</taxon>
        <taxon>Gammaproteobacteria</taxon>
        <taxon>Alteromonadales</taxon>
        <taxon>Shewanellaceae</taxon>
        <taxon>Shewanella</taxon>
    </lineage>
</organism>
<proteinExistence type="predicted"/>
<gene>
    <name evidence="1" type="ordered locus">SVI_3191</name>
</gene>
<dbReference type="KEGG" id="svo:SVI_3191"/>
<dbReference type="STRING" id="637905.SVI_3191"/>
<dbReference type="HOGENOM" id="CLU_3122616_0_0_6"/>
<keyword evidence="2" id="KW-1185">Reference proteome</keyword>
<dbReference type="EMBL" id="AP011177">
    <property type="protein sequence ID" value="BAJ03162.1"/>
    <property type="molecule type" value="Genomic_DNA"/>
</dbReference>
<reference evidence="2" key="1">
    <citation type="journal article" date="2010" name="Mol. Biosyst.">
        <title>Complete genome sequence and comparative analysis of Shewanella violacea, a psychrophilic and piezophilic bacterium from deep sea floor sediments.</title>
        <authorList>
            <person name="Aono E."/>
            <person name="Baba T."/>
            <person name="Ara T."/>
            <person name="Nishi T."/>
            <person name="Nakamichi T."/>
            <person name="Inamoto E."/>
            <person name="Toyonaga H."/>
            <person name="Hasegawa M."/>
            <person name="Takai Y."/>
            <person name="Okumura Y."/>
            <person name="Baba M."/>
            <person name="Tomita M."/>
            <person name="Kato C."/>
            <person name="Oshima T."/>
            <person name="Nakasone K."/>
            <person name="Mori H."/>
        </authorList>
    </citation>
    <scope>NUCLEOTIDE SEQUENCE [LARGE SCALE GENOMIC DNA]</scope>
    <source>
        <strain evidence="2">JCM 10179 / CIP 106290 / LMG 19151 / DSS12</strain>
    </source>
</reference>
<accession>D4ZAW7</accession>
<sequence length="50" mass="5661">MGRQNQALIVDAQVSILFGSYTRGEGVEDVSPDTLQFHYLFISIKILIIY</sequence>
<evidence type="ECO:0000313" key="1">
    <source>
        <dbReference type="EMBL" id="BAJ03162.1"/>
    </source>
</evidence>
<name>D4ZAW7_SHEVD</name>
<dbReference type="Proteomes" id="UP000002350">
    <property type="component" value="Chromosome"/>
</dbReference>